<dbReference type="AlphaFoldDB" id="A0A9W9VQC2"/>
<keyword evidence="5" id="KW-0804">Transcription</keyword>
<evidence type="ECO:0000259" key="8">
    <source>
        <dbReference type="PROSITE" id="PS50048"/>
    </source>
</evidence>
<dbReference type="GeneID" id="81373497"/>
<dbReference type="OrthoDB" id="103819at2759"/>
<gene>
    <name evidence="9" type="ORF">N7509_009880</name>
</gene>
<sequence>MPPTLSDQNTTLSEYACDSCRSSKVTCSREQNGCKRCTKSGISCIYSRSGVIRRAKKRKHETQQARDATSQRLTQTDDGSTPKIIRSDSSLQSYLASDIEMTQECLGGSKTADQRGPSDALLILTEACTATPVDREPTLPESVFDNAFRDKEPLLSPAPPEVVRSLKAGRQDQIQEKAWLVMYYCIILKAVDDPHLKDQLRQDLWASLENISVLLKPSDANIQAILMVIGLVPNLVDPSLCWMLSTSACRMLQALGVTHKRIDTQTREQRQLRFWQLNLVDKALAVIFGRSPTFHQGMVNEINLPTLEQIRPSTQQQTSDGSKGYFASHLIYQKFLLSKVMADIWQCLYGVIEDQNIAIEMAIVSLEYWYKQAHKILEAAAMSEKPFCDAQNAKSIDIGLRSQEFLYLYLKIILSRKSLPRYSECITGSKELLHLLLHLSPESDEPYHPFLWQFLYSPFTAFLLLFREILLNPDPGSEGNKEALAAMENLPEFLEKMTSRNPLATRLREASRVLIDHAKSFLNSGPSAAGSEGPMAKSKRISRDTTNLLDLDLSRNQSAIADAARNTFCDFNADDVFESLNQDLEGNELFDWLSWLGET</sequence>
<dbReference type="Gene3D" id="4.10.240.10">
    <property type="entry name" value="Zn(2)-C6 fungal-type DNA-binding domain"/>
    <property type="match status" value="1"/>
</dbReference>
<dbReference type="Proteomes" id="UP001147747">
    <property type="component" value="Unassembled WGS sequence"/>
</dbReference>
<dbReference type="Pfam" id="PF00172">
    <property type="entry name" value="Zn_clus"/>
    <property type="match status" value="1"/>
</dbReference>
<dbReference type="CDD" id="cd00067">
    <property type="entry name" value="GAL4"/>
    <property type="match status" value="1"/>
</dbReference>
<keyword evidence="4" id="KW-0238">DNA-binding</keyword>
<dbReference type="GO" id="GO:0005634">
    <property type="term" value="C:nucleus"/>
    <property type="evidence" value="ECO:0007669"/>
    <property type="project" value="UniProtKB-SubCell"/>
</dbReference>
<evidence type="ECO:0000256" key="1">
    <source>
        <dbReference type="ARBA" id="ARBA00004123"/>
    </source>
</evidence>
<dbReference type="GO" id="GO:0008270">
    <property type="term" value="F:zinc ion binding"/>
    <property type="evidence" value="ECO:0007669"/>
    <property type="project" value="InterPro"/>
</dbReference>
<reference evidence="9" key="1">
    <citation type="submission" date="2022-12" db="EMBL/GenBank/DDBJ databases">
        <authorList>
            <person name="Petersen C."/>
        </authorList>
    </citation>
    <scope>NUCLEOTIDE SEQUENCE</scope>
    <source>
        <strain evidence="9">IBT 29677</strain>
    </source>
</reference>
<dbReference type="PROSITE" id="PS50048">
    <property type="entry name" value="ZN2_CY6_FUNGAL_2"/>
    <property type="match status" value="1"/>
</dbReference>
<evidence type="ECO:0000256" key="4">
    <source>
        <dbReference type="ARBA" id="ARBA00023125"/>
    </source>
</evidence>
<feature type="compositionally biased region" description="Polar residues" evidence="7">
    <location>
        <begin position="65"/>
        <end position="79"/>
    </location>
</feature>
<proteinExistence type="predicted"/>
<feature type="region of interest" description="Disordered" evidence="7">
    <location>
        <begin position="55"/>
        <end position="87"/>
    </location>
</feature>
<accession>A0A9W9VQC2</accession>
<evidence type="ECO:0000256" key="3">
    <source>
        <dbReference type="ARBA" id="ARBA00023015"/>
    </source>
</evidence>
<dbReference type="PROSITE" id="PS00463">
    <property type="entry name" value="ZN2_CY6_FUNGAL_1"/>
    <property type="match status" value="1"/>
</dbReference>
<dbReference type="InterPro" id="IPR001138">
    <property type="entry name" value="Zn2Cys6_DnaBD"/>
</dbReference>
<organism evidence="9 10">
    <name type="scientific">Penicillium cosmopolitanum</name>
    <dbReference type="NCBI Taxonomy" id="1131564"/>
    <lineage>
        <taxon>Eukaryota</taxon>
        <taxon>Fungi</taxon>
        <taxon>Dikarya</taxon>
        <taxon>Ascomycota</taxon>
        <taxon>Pezizomycotina</taxon>
        <taxon>Eurotiomycetes</taxon>
        <taxon>Eurotiomycetidae</taxon>
        <taxon>Eurotiales</taxon>
        <taxon>Aspergillaceae</taxon>
        <taxon>Penicillium</taxon>
    </lineage>
</organism>
<dbReference type="SMART" id="SM00066">
    <property type="entry name" value="GAL4"/>
    <property type="match status" value="1"/>
</dbReference>
<keyword evidence="10" id="KW-1185">Reference proteome</keyword>
<dbReference type="PANTHER" id="PTHR46910">
    <property type="entry name" value="TRANSCRIPTION FACTOR PDR1"/>
    <property type="match status" value="1"/>
</dbReference>
<dbReference type="PANTHER" id="PTHR46910:SF37">
    <property type="entry name" value="ZN(II)2CYS6 TRANSCRIPTION FACTOR (EUROFUNG)"/>
    <property type="match status" value="1"/>
</dbReference>
<dbReference type="SUPFAM" id="SSF57701">
    <property type="entry name" value="Zn2/Cys6 DNA-binding domain"/>
    <property type="match status" value="1"/>
</dbReference>
<dbReference type="InterPro" id="IPR050987">
    <property type="entry name" value="AtrR-like"/>
</dbReference>
<dbReference type="CDD" id="cd12148">
    <property type="entry name" value="fungal_TF_MHR"/>
    <property type="match status" value="1"/>
</dbReference>
<evidence type="ECO:0000256" key="5">
    <source>
        <dbReference type="ARBA" id="ARBA00023163"/>
    </source>
</evidence>
<evidence type="ECO:0000256" key="7">
    <source>
        <dbReference type="SAM" id="MobiDB-lite"/>
    </source>
</evidence>
<dbReference type="InterPro" id="IPR036864">
    <property type="entry name" value="Zn2-C6_fun-type_DNA-bd_sf"/>
</dbReference>
<dbReference type="SMART" id="SM00906">
    <property type="entry name" value="Fungal_trans"/>
    <property type="match status" value="1"/>
</dbReference>
<reference evidence="9" key="2">
    <citation type="journal article" date="2023" name="IMA Fungus">
        <title>Comparative genomic study of the Penicillium genus elucidates a diverse pangenome and 15 lateral gene transfer events.</title>
        <authorList>
            <person name="Petersen C."/>
            <person name="Sorensen T."/>
            <person name="Nielsen M.R."/>
            <person name="Sondergaard T.E."/>
            <person name="Sorensen J.L."/>
            <person name="Fitzpatrick D.A."/>
            <person name="Frisvad J.C."/>
            <person name="Nielsen K.L."/>
        </authorList>
    </citation>
    <scope>NUCLEOTIDE SEQUENCE</scope>
    <source>
        <strain evidence="9">IBT 29677</strain>
    </source>
</reference>
<evidence type="ECO:0000313" key="10">
    <source>
        <dbReference type="Proteomes" id="UP001147747"/>
    </source>
</evidence>
<keyword evidence="6" id="KW-0539">Nucleus</keyword>
<comment type="caution">
    <text evidence="9">The sequence shown here is derived from an EMBL/GenBank/DDBJ whole genome shotgun (WGS) entry which is preliminary data.</text>
</comment>
<keyword evidence="3" id="KW-0805">Transcription regulation</keyword>
<evidence type="ECO:0000313" key="9">
    <source>
        <dbReference type="EMBL" id="KAJ5387339.1"/>
    </source>
</evidence>
<keyword evidence="2" id="KW-0479">Metal-binding</keyword>
<comment type="subcellular location">
    <subcellularLocation>
        <location evidence="1">Nucleus</location>
    </subcellularLocation>
</comment>
<evidence type="ECO:0000256" key="6">
    <source>
        <dbReference type="ARBA" id="ARBA00023242"/>
    </source>
</evidence>
<evidence type="ECO:0000256" key="2">
    <source>
        <dbReference type="ARBA" id="ARBA00022723"/>
    </source>
</evidence>
<dbReference type="RefSeq" id="XP_056485137.1">
    <property type="nucleotide sequence ID" value="XM_056634517.1"/>
</dbReference>
<dbReference type="InterPro" id="IPR007219">
    <property type="entry name" value="XnlR_reg_dom"/>
</dbReference>
<dbReference type="GO" id="GO:0003677">
    <property type="term" value="F:DNA binding"/>
    <property type="evidence" value="ECO:0007669"/>
    <property type="project" value="UniProtKB-KW"/>
</dbReference>
<dbReference type="EMBL" id="JAPZBU010000009">
    <property type="protein sequence ID" value="KAJ5387339.1"/>
    <property type="molecule type" value="Genomic_DNA"/>
</dbReference>
<dbReference type="GO" id="GO:0000981">
    <property type="term" value="F:DNA-binding transcription factor activity, RNA polymerase II-specific"/>
    <property type="evidence" value="ECO:0007669"/>
    <property type="project" value="InterPro"/>
</dbReference>
<dbReference type="GO" id="GO:0006351">
    <property type="term" value="P:DNA-templated transcription"/>
    <property type="evidence" value="ECO:0007669"/>
    <property type="project" value="InterPro"/>
</dbReference>
<protein>
    <submittedName>
        <fullName evidence="9">Transcriptional regulator family: Fungal Specific TF</fullName>
    </submittedName>
</protein>
<name>A0A9W9VQC2_9EURO</name>
<feature type="domain" description="Zn(2)-C6 fungal-type" evidence="8">
    <location>
        <begin position="16"/>
        <end position="46"/>
    </location>
</feature>